<evidence type="ECO:0000313" key="10">
    <source>
        <dbReference type="EMBL" id="GAK66307.1"/>
    </source>
</evidence>
<keyword evidence="7" id="KW-0106">Calcium</keyword>
<feature type="transmembrane region" description="Helical" evidence="9">
    <location>
        <begin position="237"/>
        <end position="260"/>
    </location>
</feature>
<keyword evidence="8" id="KW-0862">Zinc</keyword>
<name>A0A081CI11_PSEA2</name>
<evidence type="ECO:0000256" key="1">
    <source>
        <dbReference type="ARBA" id="ARBA00004141"/>
    </source>
</evidence>
<accession>A0A081CI11</accession>
<keyword evidence="7" id="KW-0479">Metal-binding</keyword>
<feature type="transmembrane region" description="Helical" evidence="9">
    <location>
        <begin position="123"/>
        <end position="143"/>
    </location>
</feature>
<evidence type="ECO:0000256" key="9">
    <source>
        <dbReference type="SAM" id="Phobius"/>
    </source>
</evidence>
<gene>
    <name evidence="10" type="ORF">PAN0_012c4529</name>
</gene>
<feature type="binding site" evidence="8">
    <location>
        <position position="235"/>
    </location>
    <ligand>
        <name>Zn(2+)</name>
        <dbReference type="ChEBI" id="CHEBI:29105"/>
        <note>catalytic</note>
    </ligand>
</feature>
<feature type="transmembrane region" description="Helical" evidence="9">
    <location>
        <begin position="39"/>
        <end position="56"/>
    </location>
</feature>
<sequence>MSWYRDPSPVASGYWGPITSTLVWCERKYRWSYYVAEPINTATNVFFIALSLYGFLSCRRQALPLRFALCHLGVALVGFGSAWFHATLLYSTQLLDELPMIYTSALLTYCVFETAPSHLKPRFRILLPSSLFAMVAWITAVYLRNGNPVFHQCAYAAIQILSTLRVISLLTATPSPLTSAAGKARKKEITRLYLFGAVIFLTGFGVWNVDNIFCAQLRAARQYVGYPWAVFLEGHGWWHILTGYGAYSLITAGSLLALCYKEEPANFELTKAAFPIVKRVKPYSPPKARRKITQ</sequence>
<reference evidence="10" key="1">
    <citation type="submission" date="2014-07" db="EMBL/GenBank/DDBJ databases">
        <title>Draft genome sequence of the yeast Pseudozyma antarctica JCM 10317 known as a producer of lipase B which used in a wide range of industrial applications.</title>
        <authorList>
            <person name="Morita T."/>
            <person name="Saika A."/>
            <person name="Koike H."/>
        </authorList>
    </citation>
    <scope>NUCLEOTIDE SEQUENCE</scope>
    <source>
        <strain evidence="10">JCM 10317</strain>
    </source>
</reference>
<evidence type="ECO:0000256" key="5">
    <source>
        <dbReference type="ARBA" id="ARBA00022989"/>
    </source>
</evidence>
<protein>
    <submittedName>
        <fullName evidence="10">Ceramidase</fullName>
    </submittedName>
</protein>
<dbReference type="PANTHER" id="PTHR46187">
    <property type="entry name" value="ALKALINE CERAMIDASE 3"/>
    <property type="match status" value="1"/>
</dbReference>
<dbReference type="Pfam" id="PF05875">
    <property type="entry name" value="Ceramidase"/>
    <property type="match status" value="1"/>
</dbReference>
<evidence type="ECO:0000256" key="7">
    <source>
        <dbReference type="PIRSR" id="PIRSR608901-1"/>
    </source>
</evidence>
<evidence type="ECO:0000313" key="11">
    <source>
        <dbReference type="Proteomes" id="UP000053758"/>
    </source>
</evidence>
<keyword evidence="6 9" id="KW-0472">Membrane</keyword>
<comment type="similarity">
    <text evidence="2">Belongs to the alkaline ceramidase family.</text>
</comment>
<comment type="cofactor">
    <cofactor evidence="8">
        <name>Zn(2+)</name>
        <dbReference type="ChEBI" id="CHEBI:29105"/>
    </cofactor>
</comment>
<dbReference type="GO" id="GO:0016811">
    <property type="term" value="F:hydrolase activity, acting on carbon-nitrogen (but not peptide) bonds, in linear amides"/>
    <property type="evidence" value="ECO:0007669"/>
    <property type="project" value="InterPro"/>
</dbReference>
<dbReference type="Proteomes" id="UP000053758">
    <property type="component" value="Unassembled WGS sequence"/>
</dbReference>
<dbReference type="InterPro" id="IPR008901">
    <property type="entry name" value="ACER"/>
</dbReference>
<evidence type="ECO:0000256" key="6">
    <source>
        <dbReference type="ARBA" id="ARBA00023136"/>
    </source>
</evidence>
<evidence type="ECO:0000256" key="8">
    <source>
        <dbReference type="PIRSR" id="PIRSR608901-2"/>
    </source>
</evidence>
<feature type="binding site" evidence="8">
    <location>
        <position position="85"/>
    </location>
    <ligand>
        <name>Zn(2+)</name>
        <dbReference type="ChEBI" id="CHEBI:29105"/>
        <note>catalytic</note>
    </ligand>
</feature>
<keyword evidence="3 9" id="KW-0812">Transmembrane</keyword>
<dbReference type="EMBL" id="DF830079">
    <property type="protein sequence ID" value="GAK66307.1"/>
    <property type="molecule type" value="Genomic_DNA"/>
</dbReference>
<feature type="binding site" evidence="7">
    <location>
        <position position="37"/>
    </location>
    <ligand>
        <name>Ca(2+)</name>
        <dbReference type="ChEBI" id="CHEBI:29108"/>
    </ligand>
</feature>
<dbReference type="AlphaFoldDB" id="A0A081CI11"/>
<keyword evidence="11" id="KW-1185">Reference proteome</keyword>
<comment type="subcellular location">
    <subcellularLocation>
        <location evidence="1">Membrane</location>
        <topology evidence="1">Multi-pass membrane protein</topology>
    </subcellularLocation>
</comment>
<dbReference type="GO" id="GO:0046513">
    <property type="term" value="P:ceramide biosynthetic process"/>
    <property type="evidence" value="ECO:0007669"/>
    <property type="project" value="TreeGrafter"/>
</dbReference>
<evidence type="ECO:0000256" key="4">
    <source>
        <dbReference type="ARBA" id="ARBA00022801"/>
    </source>
</evidence>
<feature type="transmembrane region" description="Helical" evidence="9">
    <location>
        <begin position="192"/>
        <end position="209"/>
    </location>
</feature>
<feature type="transmembrane region" description="Helical" evidence="9">
    <location>
        <begin position="68"/>
        <end position="86"/>
    </location>
</feature>
<dbReference type="RefSeq" id="XP_014655552.1">
    <property type="nucleotide sequence ID" value="XM_014800066.1"/>
</dbReference>
<dbReference type="GO" id="GO:0046872">
    <property type="term" value="F:metal ion binding"/>
    <property type="evidence" value="ECO:0007669"/>
    <property type="project" value="UniProtKB-KW"/>
</dbReference>
<dbReference type="PANTHER" id="PTHR46187:SF3">
    <property type="entry name" value="ALKALINE CERAMIDASE 3"/>
    <property type="match status" value="1"/>
</dbReference>
<organism evidence="10">
    <name type="scientific">Pseudozyma antarctica</name>
    <name type="common">Yeast</name>
    <name type="synonym">Candida antarctica</name>
    <dbReference type="NCBI Taxonomy" id="84753"/>
    <lineage>
        <taxon>Eukaryota</taxon>
        <taxon>Fungi</taxon>
        <taxon>Dikarya</taxon>
        <taxon>Basidiomycota</taxon>
        <taxon>Ustilaginomycotina</taxon>
        <taxon>Ustilaginomycetes</taxon>
        <taxon>Ustilaginales</taxon>
        <taxon>Ustilaginaceae</taxon>
        <taxon>Moesziomyces</taxon>
    </lineage>
</organism>
<keyword evidence="4" id="KW-0378">Hydrolase</keyword>
<feature type="binding site" evidence="7">
    <location>
        <position position="24"/>
    </location>
    <ligand>
        <name>Ca(2+)</name>
        <dbReference type="ChEBI" id="CHEBI:29108"/>
    </ligand>
</feature>
<keyword evidence="5 9" id="KW-1133">Transmembrane helix</keyword>
<dbReference type="GeneID" id="26305283"/>
<evidence type="ECO:0000256" key="2">
    <source>
        <dbReference type="ARBA" id="ARBA00009780"/>
    </source>
</evidence>
<dbReference type="HOGENOM" id="CLU_063293_3_0_1"/>
<evidence type="ECO:0000256" key="3">
    <source>
        <dbReference type="ARBA" id="ARBA00022692"/>
    </source>
</evidence>
<dbReference type="GO" id="GO:0005789">
    <property type="term" value="C:endoplasmic reticulum membrane"/>
    <property type="evidence" value="ECO:0007669"/>
    <property type="project" value="TreeGrafter"/>
</dbReference>
<proteinExistence type="inferred from homology"/>
<dbReference type="GO" id="GO:0046514">
    <property type="term" value="P:ceramide catabolic process"/>
    <property type="evidence" value="ECO:0007669"/>
    <property type="project" value="TreeGrafter"/>
</dbReference>
<feature type="binding site" evidence="7">
    <location>
        <position position="26"/>
    </location>
    <ligand>
        <name>Ca(2+)</name>
        <dbReference type="ChEBI" id="CHEBI:29108"/>
    </ligand>
</feature>
<feature type="binding site" evidence="8">
    <location>
        <position position="239"/>
    </location>
    <ligand>
        <name>Zn(2+)</name>
        <dbReference type="ChEBI" id="CHEBI:29105"/>
        <note>catalytic</note>
    </ligand>
</feature>